<dbReference type="Pfam" id="PF00512">
    <property type="entry name" value="HisKA"/>
    <property type="match status" value="1"/>
</dbReference>
<evidence type="ECO:0000256" key="8">
    <source>
        <dbReference type="ARBA" id="ARBA00022989"/>
    </source>
</evidence>
<dbReference type="EMBL" id="BAAAYN010000012">
    <property type="protein sequence ID" value="GAA3385835.1"/>
    <property type="molecule type" value="Genomic_DNA"/>
</dbReference>
<dbReference type="InterPro" id="IPR036890">
    <property type="entry name" value="HATPase_C_sf"/>
</dbReference>
<evidence type="ECO:0000259" key="12">
    <source>
        <dbReference type="PROSITE" id="PS50109"/>
    </source>
</evidence>
<dbReference type="GO" id="GO:0016301">
    <property type="term" value="F:kinase activity"/>
    <property type="evidence" value="ECO:0007669"/>
    <property type="project" value="UniProtKB-KW"/>
</dbReference>
<evidence type="ECO:0000256" key="5">
    <source>
        <dbReference type="ARBA" id="ARBA00022679"/>
    </source>
</evidence>
<dbReference type="SMART" id="SM00388">
    <property type="entry name" value="HisKA"/>
    <property type="match status" value="1"/>
</dbReference>
<dbReference type="PRINTS" id="PR00344">
    <property type="entry name" value="BCTRLSENSOR"/>
</dbReference>
<dbReference type="SUPFAM" id="SSF55874">
    <property type="entry name" value="ATPase domain of HSP90 chaperone/DNA topoisomerase II/histidine kinase"/>
    <property type="match status" value="1"/>
</dbReference>
<organism evidence="14 15">
    <name type="scientific">Cryptosporangium minutisporangium</name>
    <dbReference type="NCBI Taxonomy" id="113569"/>
    <lineage>
        <taxon>Bacteria</taxon>
        <taxon>Bacillati</taxon>
        <taxon>Actinomycetota</taxon>
        <taxon>Actinomycetes</taxon>
        <taxon>Cryptosporangiales</taxon>
        <taxon>Cryptosporangiaceae</taxon>
        <taxon>Cryptosporangium</taxon>
    </lineage>
</organism>
<comment type="caution">
    <text evidence="14">The sequence shown here is derived from an EMBL/GenBank/DDBJ whole genome shotgun (WGS) entry which is preliminary data.</text>
</comment>
<evidence type="ECO:0000256" key="10">
    <source>
        <dbReference type="ARBA" id="ARBA00023136"/>
    </source>
</evidence>
<evidence type="ECO:0000256" key="3">
    <source>
        <dbReference type="ARBA" id="ARBA00012438"/>
    </source>
</evidence>
<dbReference type="Gene3D" id="6.10.340.10">
    <property type="match status" value="1"/>
</dbReference>
<feature type="domain" description="HAMP" evidence="13">
    <location>
        <begin position="202"/>
        <end position="261"/>
    </location>
</feature>
<dbReference type="InterPro" id="IPR003661">
    <property type="entry name" value="HisK_dim/P_dom"/>
</dbReference>
<feature type="domain" description="Histidine kinase" evidence="12">
    <location>
        <begin position="276"/>
        <end position="496"/>
    </location>
</feature>
<dbReference type="Gene3D" id="3.30.565.10">
    <property type="entry name" value="Histidine kinase-like ATPase, C-terminal domain"/>
    <property type="match status" value="1"/>
</dbReference>
<dbReference type="SUPFAM" id="SSF47384">
    <property type="entry name" value="Homodimeric domain of signal transducing histidine kinase"/>
    <property type="match status" value="1"/>
</dbReference>
<dbReference type="EC" id="2.7.13.3" evidence="3"/>
<dbReference type="InterPro" id="IPR050428">
    <property type="entry name" value="TCS_sensor_his_kinase"/>
</dbReference>
<dbReference type="PANTHER" id="PTHR45436">
    <property type="entry name" value="SENSOR HISTIDINE KINASE YKOH"/>
    <property type="match status" value="1"/>
</dbReference>
<dbReference type="PROSITE" id="PS50885">
    <property type="entry name" value="HAMP"/>
    <property type="match status" value="1"/>
</dbReference>
<dbReference type="InterPro" id="IPR005467">
    <property type="entry name" value="His_kinase_dom"/>
</dbReference>
<evidence type="ECO:0000256" key="9">
    <source>
        <dbReference type="ARBA" id="ARBA00023012"/>
    </source>
</evidence>
<evidence type="ECO:0000313" key="14">
    <source>
        <dbReference type="EMBL" id="GAA3385835.1"/>
    </source>
</evidence>
<gene>
    <name evidence="14" type="ORF">GCM10020369_20900</name>
</gene>
<dbReference type="CDD" id="cd00075">
    <property type="entry name" value="HATPase"/>
    <property type="match status" value="1"/>
</dbReference>
<evidence type="ECO:0000256" key="6">
    <source>
        <dbReference type="ARBA" id="ARBA00022692"/>
    </source>
</evidence>
<sequence length="519" mass="55163">MTRWSLRTRLVAVVVAVTIFALTAGGAATWLALRAYLYNRMDDQVHSASRGYAMAMDKTIAKGIPSNSTLDFRDDGPGPAMGHPGSAIRVSLLQPDGSPVFADITSTSAFGSTRSIQLSLSADDVAELVDVAETTDDTRTLQTTDGQSMRAMAQPVSDDYILLTGLSTSETDASLNRLLFLELAVGGAAVLAAIGLGTYGVRRELQPLTRVSRTAHEIAENLKSHGSGLERRVPASDPRTEVGQLTEAVNTMLTEAQVAYAQRVENENRMRRFLADASHELRTPLTSLRGYAELERLRAGTIGAEDPAATQDALRRIETEGDRMARLVDDLLLLARTDQGSAAPQLGPVNVDELLDEAADRAGAAHPNRPFVVDTANTGLVLVGDREAMLQVLGNLLRNAAIHTPGPRPIRLGARPDGTSVLLLVADEGPGMTPDQAAHAFERFWRADSGRTRATGGSGLGLAIVHALVTAQHGSVGITSDVATGTTVLVRMPGLVDDGGRLVRQPAIDAYPTDYGRTP</sequence>
<keyword evidence="4" id="KW-0597">Phosphoprotein</keyword>
<keyword evidence="5" id="KW-0808">Transferase</keyword>
<dbReference type="Gene3D" id="1.10.287.130">
    <property type="match status" value="1"/>
</dbReference>
<dbReference type="InterPro" id="IPR003660">
    <property type="entry name" value="HAMP_dom"/>
</dbReference>
<evidence type="ECO:0000313" key="15">
    <source>
        <dbReference type="Proteomes" id="UP001501676"/>
    </source>
</evidence>
<feature type="transmembrane region" description="Helical" evidence="11">
    <location>
        <begin position="178"/>
        <end position="201"/>
    </location>
</feature>
<comment type="catalytic activity">
    <reaction evidence="1">
        <text>ATP + protein L-histidine = ADP + protein N-phospho-L-histidine.</text>
        <dbReference type="EC" id="2.7.13.3"/>
    </reaction>
</comment>
<keyword evidence="9" id="KW-0902">Two-component regulatory system</keyword>
<keyword evidence="7 14" id="KW-0418">Kinase</keyword>
<evidence type="ECO:0000256" key="11">
    <source>
        <dbReference type="SAM" id="Phobius"/>
    </source>
</evidence>
<dbReference type="SMART" id="SM00387">
    <property type="entry name" value="HATPase_c"/>
    <property type="match status" value="1"/>
</dbReference>
<keyword evidence="8 11" id="KW-1133">Transmembrane helix</keyword>
<evidence type="ECO:0000256" key="1">
    <source>
        <dbReference type="ARBA" id="ARBA00000085"/>
    </source>
</evidence>
<dbReference type="Pfam" id="PF00672">
    <property type="entry name" value="HAMP"/>
    <property type="match status" value="1"/>
</dbReference>
<evidence type="ECO:0000256" key="7">
    <source>
        <dbReference type="ARBA" id="ARBA00022777"/>
    </source>
</evidence>
<dbReference type="Pfam" id="PF02518">
    <property type="entry name" value="HATPase_c"/>
    <property type="match status" value="1"/>
</dbReference>
<keyword evidence="10 11" id="KW-0472">Membrane</keyword>
<dbReference type="SMART" id="SM00304">
    <property type="entry name" value="HAMP"/>
    <property type="match status" value="1"/>
</dbReference>
<reference evidence="15" key="1">
    <citation type="journal article" date="2019" name="Int. J. Syst. Evol. Microbiol.">
        <title>The Global Catalogue of Microorganisms (GCM) 10K type strain sequencing project: providing services to taxonomists for standard genome sequencing and annotation.</title>
        <authorList>
            <consortium name="The Broad Institute Genomics Platform"/>
            <consortium name="The Broad Institute Genome Sequencing Center for Infectious Disease"/>
            <person name="Wu L."/>
            <person name="Ma J."/>
        </authorList>
    </citation>
    <scope>NUCLEOTIDE SEQUENCE [LARGE SCALE GENOMIC DNA]</scope>
    <source>
        <strain evidence="15">JCM 9458</strain>
    </source>
</reference>
<evidence type="ECO:0000259" key="13">
    <source>
        <dbReference type="PROSITE" id="PS50885"/>
    </source>
</evidence>
<accession>A0ABP6SUG8</accession>
<keyword evidence="15" id="KW-1185">Reference proteome</keyword>
<dbReference type="InterPro" id="IPR036097">
    <property type="entry name" value="HisK_dim/P_sf"/>
</dbReference>
<dbReference type="RefSeq" id="WP_345727820.1">
    <property type="nucleotide sequence ID" value="NZ_BAAAYN010000012.1"/>
</dbReference>
<dbReference type="PROSITE" id="PS50109">
    <property type="entry name" value="HIS_KIN"/>
    <property type="match status" value="1"/>
</dbReference>
<proteinExistence type="predicted"/>
<name>A0ABP6SUG8_9ACTN</name>
<protein>
    <recommendedName>
        <fullName evidence="3">histidine kinase</fullName>
        <ecNumber evidence="3">2.7.13.3</ecNumber>
    </recommendedName>
</protein>
<evidence type="ECO:0000256" key="4">
    <source>
        <dbReference type="ARBA" id="ARBA00022553"/>
    </source>
</evidence>
<dbReference type="Proteomes" id="UP001501676">
    <property type="component" value="Unassembled WGS sequence"/>
</dbReference>
<comment type="subcellular location">
    <subcellularLocation>
        <location evidence="2">Cell membrane</location>
    </subcellularLocation>
</comment>
<dbReference type="CDD" id="cd00082">
    <property type="entry name" value="HisKA"/>
    <property type="match status" value="1"/>
</dbReference>
<evidence type="ECO:0000256" key="2">
    <source>
        <dbReference type="ARBA" id="ARBA00004236"/>
    </source>
</evidence>
<keyword evidence="6 11" id="KW-0812">Transmembrane</keyword>
<dbReference type="CDD" id="cd06225">
    <property type="entry name" value="HAMP"/>
    <property type="match status" value="1"/>
</dbReference>
<dbReference type="PANTHER" id="PTHR45436:SF5">
    <property type="entry name" value="SENSOR HISTIDINE KINASE TRCS"/>
    <property type="match status" value="1"/>
</dbReference>
<dbReference type="InterPro" id="IPR004358">
    <property type="entry name" value="Sig_transdc_His_kin-like_C"/>
</dbReference>
<dbReference type="InterPro" id="IPR003594">
    <property type="entry name" value="HATPase_dom"/>
</dbReference>